<dbReference type="Proteomes" id="UP000270230">
    <property type="component" value="Unassembled WGS sequence"/>
</dbReference>
<gene>
    <name evidence="2" type="ORF">D0865_02152</name>
</gene>
<evidence type="ECO:0008006" key="4">
    <source>
        <dbReference type="Google" id="ProtNLM"/>
    </source>
</evidence>
<dbReference type="Gene3D" id="1.10.150.240">
    <property type="entry name" value="Putative phosphatase, domain 2"/>
    <property type="match status" value="1"/>
</dbReference>
<evidence type="ECO:0000313" key="2">
    <source>
        <dbReference type="EMBL" id="RMY59287.1"/>
    </source>
</evidence>
<dbReference type="InterPro" id="IPR036412">
    <property type="entry name" value="HAD-like_sf"/>
</dbReference>
<dbReference type="VEuPathDB" id="FungiDB:BTJ68_12344"/>
<evidence type="ECO:0000256" key="1">
    <source>
        <dbReference type="ARBA" id="ARBA00022801"/>
    </source>
</evidence>
<dbReference type="GO" id="GO:0016787">
    <property type="term" value="F:hydrolase activity"/>
    <property type="evidence" value="ECO:0007669"/>
    <property type="project" value="UniProtKB-KW"/>
</dbReference>
<keyword evidence="1" id="KW-0378">Hydrolase</keyword>
<dbReference type="EMBL" id="QWIN01000101">
    <property type="protein sequence ID" value="RMY59287.1"/>
    <property type="molecule type" value="Genomic_DNA"/>
</dbReference>
<dbReference type="InterPro" id="IPR023214">
    <property type="entry name" value="HAD_sf"/>
</dbReference>
<sequence length="242" mass="26770">MAGYRGVVVFDVVGTLVGFESWHVAIDEAIGYKLKSQNLTAQAFGHTWMTHAELEYTFLCLSERYTPYKQVMKATFYRTLGMMGVSGPRETFNDEDRDRCQAGYAQLQLRPGAKDCIAILRDAGFDVWCLTTADLTRVQGYFASGGVDMPAEKFVSCDSTGVAKPVLAAYRPILEKCRTVGEAWFAAGHMWDVAAARKTGFKGAYCSIYEKEDCLDIHGGEMDVMVAELPEMARKIVSSSSL</sequence>
<dbReference type="InterPro" id="IPR023198">
    <property type="entry name" value="PGP-like_dom2"/>
</dbReference>
<dbReference type="SUPFAM" id="SSF56784">
    <property type="entry name" value="HAD-like"/>
    <property type="match status" value="1"/>
</dbReference>
<dbReference type="Pfam" id="PF00702">
    <property type="entry name" value="Hydrolase"/>
    <property type="match status" value="1"/>
</dbReference>
<dbReference type="InterPro" id="IPR051540">
    <property type="entry name" value="S-2-haloacid_dehalogenase"/>
</dbReference>
<comment type="caution">
    <text evidence="2">The sequence shown here is derived from an EMBL/GenBank/DDBJ whole genome shotgun (WGS) entry which is preliminary data.</text>
</comment>
<dbReference type="PANTHER" id="PTHR43316:SF4">
    <property type="entry name" value="ACID DEHALOGENASE, PUTATIVE (AFU_ORTHOLOGUE AFUA_8G05870)-RELATED"/>
    <property type="match status" value="1"/>
</dbReference>
<protein>
    <recommendedName>
        <fullName evidence="4">Haloacid dehalogenase-like hydrolase</fullName>
    </recommendedName>
</protein>
<dbReference type="Gene3D" id="3.40.50.1000">
    <property type="entry name" value="HAD superfamily/HAD-like"/>
    <property type="match status" value="1"/>
</dbReference>
<dbReference type="AlphaFoldDB" id="A0A3M7D5K3"/>
<reference evidence="2 3" key="1">
    <citation type="journal article" date="2018" name="BMC Genomics">
        <title>Genomic evidence for intraspecific hybridization in a clonal and extremely halotolerant yeast.</title>
        <authorList>
            <person name="Gostincar C."/>
            <person name="Stajich J.E."/>
            <person name="Zupancic J."/>
            <person name="Zalar P."/>
            <person name="Gunde-Cimerman N."/>
        </authorList>
    </citation>
    <scope>NUCLEOTIDE SEQUENCE [LARGE SCALE GENOMIC DNA]</scope>
    <source>
        <strain evidence="2 3">EXF-151</strain>
    </source>
</reference>
<name>A0A3M7D5K3_HORWE</name>
<evidence type="ECO:0000313" key="3">
    <source>
        <dbReference type="Proteomes" id="UP000270230"/>
    </source>
</evidence>
<organism evidence="2 3">
    <name type="scientific">Hortaea werneckii</name>
    <name type="common">Black yeast</name>
    <name type="synonym">Cladosporium werneckii</name>
    <dbReference type="NCBI Taxonomy" id="91943"/>
    <lineage>
        <taxon>Eukaryota</taxon>
        <taxon>Fungi</taxon>
        <taxon>Dikarya</taxon>
        <taxon>Ascomycota</taxon>
        <taxon>Pezizomycotina</taxon>
        <taxon>Dothideomycetes</taxon>
        <taxon>Dothideomycetidae</taxon>
        <taxon>Mycosphaerellales</taxon>
        <taxon>Teratosphaeriaceae</taxon>
        <taxon>Hortaea</taxon>
    </lineage>
</organism>
<dbReference type="OrthoDB" id="2363873at2759"/>
<dbReference type="PANTHER" id="PTHR43316">
    <property type="entry name" value="HYDROLASE, HALOACID DELAHOGENASE-RELATED"/>
    <property type="match status" value="1"/>
</dbReference>
<accession>A0A3M7D5K3</accession>
<proteinExistence type="predicted"/>